<name>Q4S2B2_TETNG</name>
<feature type="compositionally biased region" description="Basic and acidic residues" evidence="1">
    <location>
        <begin position="1"/>
        <end position="14"/>
    </location>
</feature>
<feature type="region of interest" description="Disordered" evidence="1">
    <location>
        <begin position="1"/>
        <end position="33"/>
    </location>
</feature>
<dbReference type="AlphaFoldDB" id="Q4S2B2"/>
<organism evidence="2">
    <name type="scientific">Tetraodon nigroviridis</name>
    <name type="common">Spotted green pufferfish</name>
    <name type="synonym">Chelonodon nigroviridis</name>
    <dbReference type="NCBI Taxonomy" id="99883"/>
    <lineage>
        <taxon>Eukaryota</taxon>
        <taxon>Metazoa</taxon>
        <taxon>Chordata</taxon>
        <taxon>Craniata</taxon>
        <taxon>Vertebrata</taxon>
        <taxon>Euteleostomi</taxon>
        <taxon>Actinopterygii</taxon>
        <taxon>Neopterygii</taxon>
        <taxon>Teleostei</taxon>
        <taxon>Neoteleostei</taxon>
        <taxon>Acanthomorphata</taxon>
        <taxon>Eupercaria</taxon>
        <taxon>Tetraodontiformes</taxon>
        <taxon>Tetradontoidea</taxon>
        <taxon>Tetraodontidae</taxon>
        <taxon>Tetraodon</taxon>
    </lineage>
</organism>
<reference evidence="2" key="1">
    <citation type="journal article" date="2004" name="Nature">
        <title>Genome duplication in the teleost fish Tetraodon nigroviridis reveals the early vertebrate proto-karyotype.</title>
        <authorList>
            <person name="Jaillon O."/>
            <person name="Aury J.-M."/>
            <person name="Brunet F."/>
            <person name="Petit J.-L."/>
            <person name="Stange-Thomann N."/>
            <person name="Mauceli E."/>
            <person name="Bouneau L."/>
            <person name="Fischer C."/>
            <person name="Ozouf-Costaz C."/>
            <person name="Bernot A."/>
            <person name="Nicaud S."/>
            <person name="Jaffe D."/>
            <person name="Fisher S."/>
            <person name="Lutfalla G."/>
            <person name="Dossat C."/>
            <person name="Segurens B."/>
            <person name="Dasilva C."/>
            <person name="Salanoubat M."/>
            <person name="Levy M."/>
            <person name="Boudet N."/>
            <person name="Castellano S."/>
            <person name="Anthouard V."/>
            <person name="Jubin C."/>
            <person name="Castelli V."/>
            <person name="Katinka M."/>
            <person name="Vacherie B."/>
            <person name="Biemont C."/>
            <person name="Skalli Z."/>
            <person name="Cattolico L."/>
            <person name="Poulain J."/>
            <person name="De Berardinis V."/>
            <person name="Cruaud C."/>
            <person name="Duprat S."/>
            <person name="Brottier P."/>
            <person name="Coutanceau J.-P."/>
            <person name="Gouzy J."/>
            <person name="Parra G."/>
            <person name="Lardier G."/>
            <person name="Chapple C."/>
            <person name="McKernan K.J."/>
            <person name="McEwan P."/>
            <person name="Bosak S."/>
            <person name="Kellis M."/>
            <person name="Volff J.-N."/>
            <person name="Guigo R."/>
            <person name="Zody M.C."/>
            <person name="Mesirov J."/>
            <person name="Lindblad-Toh K."/>
            <person name="Birren B."/>
            <person name="Nusbaum C."/>
            <person name="Kahn D."/>
            <person name="Robinson-Rechavi M."/>
            <person name="Laudet V."/>
            <person name="Schachter V."/>
            <person name="Quetier F."/>
            <person name="Saurin W."/>
            <person name="Scarpelli C."/>
            <person name="Wincker P."/>
            <person name="Lander E.S."/>
            <person name="Weissenbach J."/>
            <person name="Roest Crollius H."/>
        </authorList>
    </citation>
    <scope>NUCLEOTIDE SEQUENCE [LARGE SCALE GENOMIC DNA]</scope>
</reference>
<evidence type="ECO:0000256" key="1">
    <source>
        <dbReference type="SAM" id="MobiDB-lite"/>
    </source>
</evidence>
<reference evidence="2" key="2">
    <citation type="submission" date="2004-02" db="EMBL/GenBank/DDBJ databases">
        <authorList>
            <consortium name="Genoscope"/>
            <consortium name="Whitehead Institute Centre for Genome Research"/>
        </authorList>
    </citation>
    <scope>NUCLEOTIDE SEQUENCE</scope>
</reference>
<comment type="caution">
    <text evidence="2">The sequence shown here is derived from an EMBL/GenBank/DDBJ whole genome shotgun (WGS) entry which is preliminary data.</text>
</comment>
<sequence>MTRDEAGLILERGEVPFPEGPRRGTSRQPLSGS</sequence>
<proteinExistence type="predicted"/>
<gene>
    <name evidence="2" type="ORF">GSTENG00025173001</name>
</gene>
<evidence type="ECO:0000313" key="2">
    <source>
        <dbReference type="EMBL" id="CAG05220.1"/>
    </source>
</evidence>
<dbReference type="KEGG" id="tng:GSTEN00025173G001"/>
<dbReference type="EMBL" id="CAAE01014764">
    <property type="protein sequence ID" value="CAG05220.1"/>
    <property type="molecule type" value="Genomic_DNA"/>
</dbReference>
<protein>
    <submittedName>
        <fullName evidence="2">(spotted green pufferfish) hypothetical protein</fullName>
    </submittedName>
</protein>
<accession>Q4S2B2</accession>